<dbReference type="Gene3D" id="2.40.50.100">
    <property type="match status" value="1"/>
</dbReference>
<feature type="region of interest" description="Disordered" evidence="1">
    <location>
        <begin position="108"/>
        <end position="135"/>
    </location>
</feature>
<accession>A0ABP8JHZ6</accession>
<dbReference type="Proteomes" id="UP001500642">
    <property type="component" value="Unassembled WGS sequence"/>
</dbReference>
<evidence type="ECO:0000313" key="4">
    <source>
        <dbReference type="EMBL" id="GAA4391059.1"/>
    </source>
</evidence>
<dbReference type="PANTHER" id="PTHR30469">
    <property type="entry name" value="MULTIDRUG RESISTANCE PROTEIN MDTA"/>
    <property type="match status" value="1"/>
</dbReference>
<proteinExistence type="predicted"/>
<dbReference type="Gene3D" id="2.40.420.20">
    <property type="match status" value="1"/>
</dbReference>
<organism evidence="4 5">
    <name type="scientific">Brevibacterium pityocampae</name>
    <dbReference type="NCBI Taxonomy" id="506594"/>
    <lineage>
        <taxon>Bacteria</taxon>
        <taxon>Bacillati</taxon>
        <taxon>Actinomycetota</taxon>
        <taxon>Actinomycetes</taxon>
        <taxon>Micrococcales</taxon>
        <taxon>Brevibacteriaceae</taxon>
        <taxon>Brevibacterium</taxon>
    </lineage>
</organism>
<feature type="compositionally biased region" description="Gly residues" evidence="1">
    <location>
        <begin position="218"/>
        <end position="230"/>
    </location>
</feature>
<keyword evidence="2" id="KW-0812">Transmembrane</keyword>
<keyword evidence="5" id="KW-1185">Reference proteome</keyword>
<gene>
    <name evidence="4" type="ORF">GCM10023167_18080</name>
</gene>
<dbReference type="SUPFAM" id="SSF111369">
    <property type="entry name" value="HlyD-like secretion proteins"/>
    <property type="match status" value="1"/>
</dbReference>
<comment type="caution">
    <text evidence="4">The sequence shown here is derived from an EMBL/GenBank/DDBJ whole genome shotgun (WGS) entry which is preliminary data.</text>
</comment>
<evidence type="ECO:0000256" key="2">
    <source>
        <dbReference type="SAM" id="Phobius"/>
    </source>
</evidence>
<reference evidence="5" key="1">
    <citation type="journal article" date="2019" name="Int. J. Syst. Evol. Microbiol.">
        <title>The Global Catalogue of Microorganisms (GCM) 10K type strain sequencing project: providing services to taxonomists for standard genome sequencing and annotation.</title>
        <authorList>
            <consortium name="The Broad Institute Genomics Platform"/>
            <consortium name="The Broad Institute Genome Sequencing Center for Infectious Disease"/>
            <person name="Wu L."/>
            <person name="Ma J."/>
        </authorList>
    </citation>
    <scope>NUCLEOTIDE SEQUENCE [LARGE SCALE GENOMIC DNA]</scope>
    <source>
        <strain evidence="5">JCM 17808</strain>
    </source>
</reference>
<dbReference type="InterPro" id="IPR058649">
    <property type="entry name" value="CzcB_C"/>
</dbReference>
<dbReference type="EMBL" id="BAABGL010000012">
    <property type="protein sequence ID" value="GAA4391059.1"/>
    <property type="molecule type" value="Genomic_DNA"/>
</dbReference>
<feature type="domain" description="CzcB-like C-terminal circularly permuted SH3-like" evidence="3">
    <location>
        <begin position="298"/>
        <end position="350"/>
    </location>
</feature>
<evidence type="ECO:0000313" key="5">
    <source>
        <dbReference type="Proteomes" id="UP001500642"/>
    </source>
</evidence>
<keyword evidence="2" id="KW-1133">Transmembrane helix</keyword>
<name>A0ABP8JHZ6_9MICO</name>
<feature type="compositionally biased region" description="Low complexity" evidence="1">
    <location>
        <begin position="231"/>
        <end position="259"/>
    </location>
</feature>
<dbReference type="Pfam" id="PF25975">
    <property type="entry name" value="CzcB_C"/>
    <property type="match status" value="1"/>
</dbReference>
<evidence type="ECO:0000259" key="3">
    <source>
        <dbReference type="Pfam" id="PF25975"/>
    </source>
</evidence>
<sequence length="374" mass="38358">MQLFRRVILPTGFLVVLLVIAIALAWIAFRPTGQAAGGGEEPSGTPLSTEVVVERGTITNTMTVSGTIRIDPAKPVEASHAGTINHLFVAAGAEVRAGDQLFQIRAEETSEPAPEPAPGTDPDAAEPAPAPPAAPRYRYHTVVAPADGTLGEFTQEIGDEVAKGTPVTSVAQRIFRAVGVIEPIDLYRLTELPDSAEITITKGPEPFDCTGLRIDQGSTGGDDGGDGAGYTAGPESTGGSEGTGEADPAPAEDAGAAPDPGGGDTVSLTCLVPDEVTVYNRLPMTMEVDAGSVEDALIVPVTAVRGLTEKGTVWTIGADGTEEERAVELGMSDGTMVEVVSGLEEGEAIAEFVPGTAPEQAADDPGEFGGEGDW</sequence>
<dbReference type="RefSeq" id="WP_345031557.1">
    <property type="nucleotide sequence ID" value="NZ_BAABGL010000012.1"/>
</dbReference>
<feature type="region of interest" description="Disordered" evidence="1">
    <location>
        <begin position="200"/>
        <end position="266"/>
    </location>
</feature>
<evidence type="ECO:0000256" key="1">
    <source>
        <dbReference type="SAM" id="MobiDB-lite"/>
    </source>
</evidence>
<feature type="transmembrane region" description="Helical" evidence="2">
    <location>
        <begin position="7"/>
        <end position="29"/>
    </location>
</feature>
<keyword evidence="2" id="KW-0472">Membrane</keyword>
<protein>
    <recommendedName>
        <fullName evidence="3">CzcB-like C-terminal circularly permuted SH3-like domain-containing protein</fullName>
    </recommendedName>
</protein>